<accession>A0A3Q9QXY5</accession>
<evidence type="ECO:0000256" key="3">
    <source>
        <dbReference type="ARBA" id="ARBA00001968"/>
    </source>
</evidence>
<feature type="domain" description="5'-Nucleotidase C-terminal" evidence="15">
    <location>
        <begin position="980"/>
        <end position="1125"/>
    </location>
</feature>
<dbReference type="PROSITE" id="PS00786">
    <property type="entry name" value="5_NUCLEOTIDASE_2"/>
    <property type="match status" value="2"/>
</dbReference>
<dbReference type="EMBL" id="CP022572">
    <property type="protein sequence ID" value="AZU64004.1"/>
    <property type="molecule type" value="Genomic_DNA"/>
</dbReference>
<feature type="domain" description="Calcineurin-like phosphoesterase" evidence="14">
    <location>
        <begin position="40"/>
        <end position="286"/>
    </location>
</feature>
<dbReference type="InterPro" id="IPR036907">
    <property type="entry name" value="5'-Nucleotdase_C_sf"/>
</dbReference>
<evidence type="ECO:0000256" key="7">
    <source>
        <dbReference type="ARBA" id="ARBA00022723"/>
    </source>
</evidence>
<dbReference type="NCBIfam" id="NF006938">
    <property type="entry name" value="PRK09420.1"/>
    <property type="match status" value="1"/>
</dbReference>
<keyword evidence="9" id="KW-0547">Nucleotide-binding</keyword>
<comment type="cofactor">
    <cofactor evidence="3">
        <name>a divalent metal cation</name>
        <dbReference type="ChEBI" id="CHEBI:60240"/>
    </cofactor>
</comment>
<gene>
    <name evidence="17" type="ORF">CHR53_23625</name>
</gene>
<dbReference type="Proteomes" id="UP000282892">
    <property type="component" value="Chromosome"/>
</dbReference>
<keyword evidence="8 13" id="KW-0732">Signal</keyword>
<feature type="chain" id="PRO_5018651680" evidence="13">
    <location>
        <begin position="31"/>
        <end position="1581"/>
    </location>
</feature>
<evidence type="ECO:0000313" key="17">
    <source>
        <dbReference type="EMBL" id="AZU64004.1"/>
    </source>
</evidence>
<dbReference type="PROSITE" id="PS00785">
    <property type="entry name" value="5_NUCLEOTIDASE_1"/>
    <property type="match status" value="1"/>
</dbReference>
<dbReference type="FunFam" id="3.90.780.10:FF:000004">
    <property type="entry name" value="UDP-sugar hydrolase, putative"/>
    <property type="match status" value="1"/>
</dbReference>
<protein>
    <submittedName>
        <fullName evidence="17">2',3'-cyclic-nucleotide 2'-phosphodiesterase</fullName>
    </submittedName>
</protein>
<feature type="domain" description="Bacterial Ig" evidence="16">
    <location>
        <begin position="1169"/>
        <end position="1244"/>
    </location>
</feature>
<evidence type="ECO:0000256" key="1">
    <source>
        <dbReference type="ARBA" id="ARBA00000527"/>
    </source>
</evidence>
<dbReference type="SUPFAM" id="SSF56300">
    <property type="entry name" value="Metallo-dependent phosphatases"/>
    <property type="match status" value="2"/>
</dbReference>
<evidence type="ECO:0000256" key="6">
    <source>
        <dbReference type="ARBA" id="ARBA00022525"/>
    </source>
</evidence>
<feature type="domain" description="Bacterial Ig" evidence="16">
    <location>
        <begin position="1334"/>
        <end position="1415"/>
    </location>
</feature>
<dbReference type="GO" id="GO:0008663">
    <property type="term" value="F:2',3'-cyclic-nucleotide 2'-phosphodiesterase activity"/>
    <property type="evidence" value="ECO:0007669"/>
    <property type="project" value="UniProtKB-EC"/>
</dbReference>
<evidence type="ECO:0000256" key="4">
    <source>
        <dbReference type="ARBA" id="ARBA00004168"/>
    </source>
</evidence>
<dbReference type="GO" id="GO:0009166">
    <property type="term" value="P:nucleotide catabolic process"/>
    <property type="evidence" value="ECO:0007669"/>
    <property type="project" value="InterPro"/>
</dbReference>
<evidence type="ECO:0000256" key="11">
    <source>
        <dbReference type="ARBA" id="ARBA00023088"/>
    </source>
</evidence>
<dbReference type="PRINTS" id="PR01607">
    <property type="entry name" value="APYRASEFAMLY"/>
</dbReference>
<feature type="domain" description="5'-Nucleotidase C-terminal" evidence="15">
    <location>
        <begin position="445"/>
        <end position="581"/>
    </location>
</feature>
<evidence type="ECO:0000259" key="15">
    <source>
        <dbReference type="Pfam" id="PF02872"/>
    </source>
</evidence>
<feature type="domain" description="Bacterial Ig" evidence="16">
    <location>
        <begin position="1418"/>
        <end position="1498"/>
    </location>
</feature>
<dbReference type="GO" id="GO:0008768">
    <property type="term" value="F:UDP-sugar diphosphatase activity"/>
    <property type="evidence" value="ECO:0007669"/>
    <property type="project" value="TreeGrafter"/>
</dbReference>
<feature type="domain" description="Calcineurin-like phosphoesterase" evidence="14">
    <location>
        <begin position="670"/>
        <end position="905"/>
    </location>
</feature>
<dbReference type="InterPro" id="IPR013783">
    <property type="entry name" value="Ig-like_fold"/>
</dbReference>
<feature type="domain" description="Bacterial Ig" evidence="16">
    <location>
        <begin position="1502"/>
        <end position="1579"/>
    </location>
</feature>
<comment type="catalytic activity">
    <reaction evidence="2">
        <text>a nucleoside 2',3'-cyclic phosphate + H2O = a nucleoside 3'-phosphate + H(+)</text>
        <dbReference type="Rhea" id="RHEA:19621"/>
        <dbReference type="ChEBI" id="CHEBI:15377"/>
        <dbReference type="ChEBI" id="CHEBI:15378"/>
        <dbReference type="ChEBI" id="CHEBI:66949"/>
        <dbReference type="ChEBI" id="CHEBI:66954"/>
        <dbReference type="EC" id="3.1.4.16"/>
    </reaction>
</comment>
<dbReference type="GO" id="GO:0046872">
    <property type="term" value="F:metal ion binding"/>
    <property type="evidence" value="ECO:0007669"/>
    <property type="project" value="UniProtKB-KW"/>
</dbReference>
<dbReference type="PANTHER" id="PTHR11575:SF24">
    <property type="entry name" value="5'-NUCLEOTIDASE"/>
    <property type="match status" value="1"/>
</dbReference>
<dbReference type="InterPro" id="IPR029052">
    <property type="entry name" value="Metallo-depent_PP-like"/>
</dbReference>
<dbReference type="SUPFAM" id="SSF55816">
    <property type="entry name" value="5'-nucleotidase (syn. UDP-sugar hydrolase), C-terminal domain"/>
    <property type="match status" value="2"/>
</dbReference>
<dbReference type="Pfam" id="PF00149">
    <property type="entry name" value="Metallophos"/>
    <property type="match status" value="2"/>
</dbReference>
<evidence type="ECO:0000256" key="2">
    <source>
        <dbReference type="ARBA" id="ARBA00001730"/>
    </source>
</evidence>
<evidence type="ECO:0000256" key="9">
    <source>
        <dbReference type="ARBA" id="ARBA00022741"/>
    </source>
</evidence>
<evidence type="ECO:0000256" key="10">
    <source>
        <dbReference type="ARBA" id="ARBA00022801"/>
    </source>
</evidence>
<keyword evidence="6" id="KW-0964">Secreted</keyword>
<proteinExistence type="predicted"/>
<dbReference type="PANTHER" id="PTHR11575">
    <property type="entry name" value="5'-NUCLEOTIDASE-RELATED"/>
    <property type="match status" value="1"/>
</dbReference>
<dbReference type="CDD" id="cd07410">
    <property type="entry name" value="MPP_CpdB_N"/>
    <property type="match status" value="1"/>
</dbReference>
<name>A0A3Q9QXY5_9BACI</name>
<keyword evidence="5" id="KW-0134">Cell wall</keyword>
<dbReference type="FunFam" id="3.60.21.10:FF:000052">
    <property type="entry name" value="Endonuclease YhcR"/>
    <property type="match status" value="1"/>
</dbReference>
<keyword evidence="11" id="KW-0572">Peptidoglycan-anchor</keyword>
<dbReference type="InterPro" id="IPR041827">
    <property type="entry name" value="CpdB_N"/>
</dbReference>
<reference evidence="17 18" key="1">
    <citation type="submission" date="2017-07" db="EMBL/GenBank/DDBJ databases">
        <title>The complete genome sequence of Bacillus mesonae strain H20-5, an efficient strain improving plant abiotic stress resistance.</title>
        <authorList>
            <person name="Kim S.Y."/>
            <person name="Song H."/>
            <person name="Sang M.K."/>
            <person name="Weon H.-Y."/>
            <person name="Song J."/>
        </authorList>
    </citation>
    <scope>NUCLEOTIDE SEQUENCE [LARGE SCALE GENOMIC DNA]</scope>
    <source>
        <strain evidence="17 18">H20-5</strain>
    </source>
</reference>
<evidence type="ECO:0000259" key="16">
    <source>
        <dbReference type="Pfam" id="PF17936"/>
    </source>
</evidence>
<feature type="domain" description="Bacterial Ig" evidence="16">
    <location>
        <begin position="1251"/>
        <end position="1331"/>
    </location>
</feature>
<dbReference type="Gene3D" id="2.60.40.10">
    <property type="entry name" value="Immunoglobulins"/>
    <property type="match status" value="5"/>
</dbReference>
<dbReference type="NCBIfam" id="NF033510">
    <property type="entry name" value="Ca_tandemer"/>
    <property type="match status" value="4"/>
</dbReference>
<dbReference type="KEGG" id="nmk:CHR53_23625"/>
<dbReference type="Pfam" id="PF02872">
    <property type="entry name" value="5_nucleotid_C"/>
    <property type="match status" value="2"/>
</dbReference>
<evidence type="ECO:0000256" key="13">
    <source>
        <dbReference type="SAM" id="SignalP"/>
    </source>
</evidence>
<dbReference type="InterPro" id="IPR041498">
    <property type="entry name" value="Big_6"/>
</dbReference>
<dbReference type="InterPro" id="IPR004843">
    <property type="entry name" value="Calcineurin-like_PHP"/>
</dbReference>
<dbReference type="InterPro" id="IPR008334">
    <property type="entry name" value="5'-Nucleotdase_C"/>
</dbReference>
<organism evidence="17 18">
    <name type="scientific">Neobacillus mesonae</name>
    <dbReference type="NCBI Taxonomy" id="1193713"/>
    <lineage>
        <taxon>Bacteria</taxon>
        <taxon>Bacillati</taxon>
        <taxon>Bacillota</taxon>
        <taxon>Bacilli</taxon>
        <taxon>Bacillales</taxon>
        <taxon>Bacillaceae</taxon>
        <taxon>Neobacillus</taxon>
    </lineage>
</organism>
<evidence type="ECO:0000256" key="12">
    <source>
        <dbReference type="ARBA" id="ARBA00023268"/>
    </source>
</evidence>
<dbReference type="Pfam" id="PF17936">
    <property type="entry name" value="Big_6"/>
    <property type="match status" value="5"/>
</dbReference>
<sequence>MKRKVLNGSLAAALALTVIPLNIFPQAAKAEGTAPSTATLRILETTDLHSNIMSYDYYQDTDKGINYGLAKTASLIKQARGEVAPSNSMLFDAGDMIQGNPLADYVNRIKPLGKDDTHPLFKAMNYLKYDAGIVGNHEFNYGLDYLNNVLEEAQFPIVNANIYHDDKDGNPDNDVNYFTPYQIIEKTIKDANGNDVKIKVGVIGFAPPQIMNWDKDNLTGKVIAKDIVQQANKFIPKMKEDGADVIVAIAHSGCDIAEEGQELAENAVYDLTKVPGIDAMLFGHAHLQFPGGKEFNDIKGIDNTNGIINGTPAVEAGFWGNNLGVLDLALVQDANGKWTVDKAKSKSVDRPVTSDTPVDETIVNDVKAEHEGTLEYVRGKIGETTLPMHSYFSRVMDDPSVQIVNNAQMEYAKKWINNPVNGLDKYKNTPIISAAAPFKGGRGGVGDFTNITKGNLSIKSANDLYLFNNTFKAIKLTGAQVREWLEMSASQFLKIDPAKQGNQELLDYNFRPYNYDVIDGLKYQIDVTQPRRYNWETGKVENADAHRIINFTMMDGTPIKDDQEFIVATNNYRASGGGGFPIKGGEVVVDSPYENRELLMDYIKEQGTVNPVADNNWKIAPVKGAQLVFQSAPAAQQYLGQTPNVKDLGASTTKDGYETYQLDQNVHIQLLGINDFHGQLDYKTTVAGKPVGGIEYLAGYLKEREAANPANTLKVQAGDLVGASRPVSALLQDEPTIRFMNELGFDVGTIGNHEFDEGVKEMLRLIYGGAHPKTVEKYGEFEGAAFPYIVANVVDEKTNELILPPYVVKEVDGVKIGFIGVVTTETPNIVTKSGVEGVKFTDEIEAINKYAKALKDQGVKTIVAITHDPGTSKSDGSDPTGKVVDIAKAVDPEVDVIYGAHDHKYLNSTVNGKLLVQSYSYGTAFSDIDLTIDPITQDVVTKKAEVASTFQDEQHLDTKIKAELDKYQADIAPIVNEVVGKAYIDITRMANAAGESTLGNLIADSMLDAGKTDFAFMNSGGIRDDLRKGTVTWGHLFAVQPFGNDLVTMKLTGDQIRTVLNQQWGPERTRIMQIAGLTYTWDDKYPKGQKVVDIFLPNGKKIDPKAEYSVTINNFMADGGDGYAEFTNGKERATIMTDFDALYNYVKEQKRGLYAEIEGRITVLDTTPPIAPILDEINDQTTKVAGKTEAGAQVEVKVKGDVLGSAVAAEDGSFAIEIKAQKPGTEIIVTAADAAGNVSETKVIVKDVTDPEVPTIGIVTNKDLQITGTAEPGTHVVITDGKNVRFNVIADEKGEFKVQLLEPFTEGTALYVFSIDLANHVSPLTIVYVQDVIAPNKPLVKQVSDNEKVVHGSAEPGTTVTVSSKSGKLGSAVVNPAGNFAVQMKAAQKAGTVLTVSVTDKAGNGSESVEVTVIDKTAPVKPVVNQVKDYDKKVTGKAETGATVTVKAGKTVLGVAVAKDGKFTVNLKTAQKAGTKLTVTATDKANNISIATTITVVDRTVPAAASVGKVTVKTTKLVGKAEVGAKVEVRVGKKLIASATADKKGKYSVTIKKQKAGTVLTITVKDKAGNVSKATKVKVSK</sequence>
<dbReference type="GO" id="GO:0008253">
    <property type="term" value="F:5'-nucleotidase activity"/>
    <property type="evidence" value="ECO:0007669"/>
    <property type="project" value="TreeGrafter"/>
</dbReference>
<feature type="signal peptide" evidence="13">
    <location>
        <begin position="1"/>
        <end position="30"/>
    </location>
</feature>
<comment type="subcellular location">
    <subcellularLocation>
        <location evidence="4">Secreted</location>
        <location evidence="4">Cell wall</location>
        <topology evidence="4">Peptidoglycan-anchor</topology>
    </subcellularLocation>
</comment>
<dbReference type="GO" id="GO:0000166">
    <property type="term" value="F:nucleotide binding"/>
    <property type="evidence" value="ECO:0007669"/>
    <property type="project" value="UniProtKB-KW"/>
</dbReference>
<dbReference type="InterPro" id="IPR006146">
    <property type="entry name" value="5'-Nucleotdase_CS"/>
</dbReference>
<keyword evidence="12" id="KW-0511">Multifunctional enzyme</keyword>
<dbReference type="Gene3D" id="3.90.780.10">
    <property type="entry name" value="5'-Nucleotidase, C-terminal domain"/>
    <property type="match status" value="2"/>
</dbReference>
<evidence type="ECO:0000256" key="8">
    <source>
        <dbReference type="ARBA" id="ARBA00022729"/>
    </source>
</evidence>
<dbReference type="GO" id="GO:0030288">
    <property type="term" value="C:outer membrane-bounded periplasmic space"/>
    <property type="evidence" value="ECO:0007669"/>
    <property type="project" value="TreeGrafter"/>
</dbReference>
<dbReference type="InterPro" id="IPR006179">
    <property type="entry name" value="5_nucleotidase/apyrase"/>
</dbReference>
<dbReference type="GO" id="GO:0008254">
    <property type="term" value="F:3'-nucleotidase activity"/>
    <property type="evidence" value="ECO:0007669"/>
    <property type="project" value="UniProtKB-EC"/>
</dbReference>
<comment type="catalytic activity">
    <reaction evidence="1">
        <text>a ribonucleoside 3'-phosphate + H2O = a ribonucleoside + phosphate</text>
        <dbReference type="Rhea" id="RHEA:10144"/>
        <dbReference type="ChEBI" id="CHEBI:13197"/>
        <dbReference type="ChEBI" id="CHEBI:15377"/>
        <dbReference type="ChEBI" id="CHEBI:18254"/>
        <dbReference type="ChEBI" id="CHEBI:43474"/>
        <dbReference type="EC" id="3.1.3.6"/>
    </reaction>
</comment>
<keyword evidence="18" id="KW-1185">Reference proteome</keyword>
<evidence type="ECO:0000259" key="14">
    <source>
        <dbReference type="Pfam" id="PF00149"/>
    </source>
</evidence>
<keyword evidence="10" id="KW-0378">Hydrolase</keyword>
<evidence type="ECO:0000313" key="18">
    <source>
        <dbReference type="Proteomes" id="UP000282892"/>
    </source>
</evidence>
<evidence type="ECO:0000256" key="5">
    <source>
        <dbReference type="ARBA" id="ARBA00022512"/>
    </source>
</evidence>
<keyword evidence="7" id="KW-0479">Metal-binding</keyword>
<dbReference type="Gene3D" id="3.60.21.10">
    <property type="match status" value="2"/>
</dbReference>